<protein>
    <submittedName>
        <fullName evidence="3">Uncharacterized protein</fullName>
    </submittedName>
</protein>
<sequence>MFVLFLYFCLSLIPSFPSFLPSCSCALRSCVGGRGAARTYSEAGPTRREFKESARPGSEQKEGCDEDVTLFSSLSREVENVKGKFTHALYNVQCHDGHTIRHDMILDPSSSLPEKIRVSTDNMIERYMEDLREAPLEDLTARAFEAMNQVIKVACVSKGLKGTLIKELKTAACKTSASLAIMASKSARRPAQRSCFGRDSKP</sequence>
<keyword evidence="2" id="KW-0732">Signal</keyword>
<proteinExistence type="predicted"/>
<dbReference type="Proteomes" id="UP001430953">
    <property type="component" value="Unassembled WGS sequence"/>
</dbReference>
<keyword evidence="4" id="KW-1185">Reference proteome</keyword>
<dbReference type="EMBL" id="JADYXP020000042">
    <property type="protein sequence ID" value="KAL0098679.1"/>
    <property type="molecule type" value="Genomic_DNA"/>
</dbReference>
<comment type="caution">
    <text evidence="3">The sequence shown here is derived from an EMBL/GenBank/DDBJ whole genome shotgun (WGS) entry which is preliminary data.</text>
</comment>
<feature type="signal peptide" evidence="2">
    <location>
        <begin position="1"/>
        <end position="17"/>
    </location>
</feature>
<dbReference type="AlphaFoldDB" id="A0AAW2E4U0"/>
<reference evidence="3 4" key="1">
    <citation type="submission" date="2023-03" db="EMBL/GenBank/DDBJ databases">
        <title>High recombination rates correlate with genetic variation in Cardiocondyla obscurior ants.</title>
        <authorList>
            <person name="Errbii M."/>
        </authorList>
    </citation>
    <scope>NUCLEOTIDE SEQUENCE [LARGE SCALE GENOMIC DNA]</scope>
    <source>
        <strain evidence="3">Alpha-2009</strain>
        <tissue evidence="3">Whole body</tissue>
    </source>
</reference>
<evidence type="ECO:0000313" key="4">
    <source>
        <dbReference type="Proteomes" id="UP001430953"/>
    </source>
</evidence>
<evidence type="ECO:0000313" key="3">
    <source>
        <dbReference type="EMBL" id="KAL0098679.1"/>
    </source>
</evidence>
<name>A0AAW2E4U0_9HYME</name>
<organism evidence="3 4">
    <name type="scientific">Cardiocondyla obscurior</name>
    <dbReference type="NCBI Taxonomy" id="286306"/>
    <lineage>
        <taxon>Eukaryota</taxon>
        <taxon>Metazoa</taxon>
        <taxon>Ecdysozoa</taxon>
        <taxon>Arthropoda</taxon>
        <taxon>Hexapoda</taxon>
        <taxon>Insecta</taxon>
        <taxon>Pterygota</taxon>
        <taxon>Neoptera</taxon>
        <taxon>Endopterygota</taxon>
        <taxon>Hymenoptera</taxon>
        <taxon>Apocrita</taxon>
        <taxon>Aculeata</taxon>
        <taxon>Formicoidea</taxon>
        <taxon>Formicidae</taxon>
        <taxon>Myrmicinae</taxon>
        <taxon>Cardiocondyla</taxon>
    </lineage>
</organism>
<feature type="compositionally biased region" description="Basic and acidic residues" evidence="1">
    <location>
        <begin position="45"/>
        <end position="63"/>
    </location>
</feature>
<feature type="chain" id="PRO_5043856231" evidence="2">
    <location>
        <begin position="18"/>
        <end position="202"/>
    </location>
</feature>
<accession>A0AAW2E4U0</accession>
<evidence type="ECO:0000256" key="2">
    <source>
        <dbReference type="SAM" id="SignalP"/>
    </source>
</evidence>
<gene>
    <name evidence="3" type="ORF">PUN28_020635</name>
</gene>
<evidence type="ECO:0000256" key="1">
    <source>
        <dbReference type="SAM" id="MobiDB-lite"/>
    </source>
</evidence>
<feature type="region of interest" description="Disordered" evidence="1">
    <location>
        <begin position="37"/>
        <end position="63"/>
    </location>
</feature>